<sequence>MAGLYIHIPFRNRDRAYDDAFVSARTDVNYEAFTDAMAREIYQQAESHGGELPLRSVYAGGGRPSLAPLEAMVPLLRAVNQFETDHIDEVSAELSPRDATQRYVKGLTTMGFNRLVVSALSFNDAELNVIGAPHTTHDVYECLKHVRAAGIENISLDVTFGWPESTLNSWKQTLETVVECEVPHVTLLEWPAHVTDEAQELLRTKQYRYALQYLQEHGFEPYEISHFAQPGYRSKHNENYWAHGSFLGIGPAAHSFWWYPESENPRRWANVQDVEEYAHLLAQGQSPVSVRQAVDRNTLAEEYLMLRLRVIEGLDMTYYRRRYSVDLKAEHGALLDRLHENDLIRAFDDDRLRLTDAGRLVCNQIVRRLLPE</sequence>
<dbReference type="InterPro" id="IPR006638">
    <property type="entry name" value="Elp3/MiaA/NifB-like_rSAM"/>
</dbReference>
<evidence type="ECO:0000259" key="1">
    <source>
        <dbReference type="SMART" id="SM00729"/>
    </source>
</evidence>
<feature type="domain" description="Elp3/MiaA/NifB-like radical SAM core" evidence="1">
    <location>
        <begin position="1"/>
        <end position="213"/>
    </location>
</feature>
<accession>A0A2H3NNP6</accession>
<reference evidence="2 3" key="1">
    <citation type="submission" date="2017-10" db="EMBL/GenBank/DDBJ databases">
        <title>Draft genome of Longimonas halophila.</title>
        <authorList>
            <person name="Goh K.M."/>
            <person name="Shamsir M.S."/>
            <person name="Lim S.W."/>
        </authorList>
    </citation>
    <scope>NUCLEOTIDE SEQUENCE [LARGE SCALE GENOMIC DNA]</scope>
    <source>
        <strain evidence="2 3">KCTC 42399</strain>
    </source>
</reference>
<dbReference type="InterPro" id="IPR034505">
    <property type="entry name" value="Coproporphyrinogen-III_oxidase"/>
</dbReference>
<dbReference type="Pfam" id="PF04055">
    <property type="entry name" value="Radical_SAM"/>
    <property type="match status" value="1"/>
</dbReference>
<dbReference type="GO" id="GO:0006779">
    <property type="term" value="P:porphyrin-containing compound biosynthetic process"/>
    <property type="evidence" value="ECO:0007669"/>
    <property type="project" value="TreeGrafter"/>
</dbReference>
<dbReference type="AlphaFoldDB" id="A0A2H3NNP6"/>
<dbReference type="PANTHER" id="PTHR13932">
    <property type="entry name" value="COPROPORPHYRINIGEN III OXIDASE"/>
    <property type="match status" value="1"/>
</dbReference>
<protein>
    <submittedName>
        <fullName evidence="2">Coproporphyrinogen III oxidase</fullName>
    </submittedName>
</protein>
<dbReference type="GO" id="GO:0051539">
    <property type="term" value="F:4 iron, 4 sulfur cluster binding"/>
    <property type="evidence" value="ECO:0007669"/>
    <property type="project" value="TreeGrafter"/>
</dbReference>
<evidence type="ECO:0000313" key="3">
    <source>
        <dbReference type="Proteomes" id="UP000221024"/>
    </source>
</evidence>
<evidence type="ECO:0000313" key="2">
    <source>
        <dbReference type="EMBL" id="PEN06613.1"/>
    </source>
</evidence>
<dbReference type="OrthoDB" id="9808022at2"/>
<organism evidence="2 3">
    <name type="scientific">Longimonas halophila</name>
    <dbReference type="NCBI Taxonomy" id="1469170"/>
    <lineage>
        <taxon>Bacteria</taxon>
        <taxon>Pseudomonadati</taxon>
        <taxon>Rhodothermota</taxon>
        <taxon>Rhodothermia</taxon>
        <taxon>Rhodothermales</taxon>
        <taxon>Salisaetaceae</taxon>
        <taxon>Longimonas</taxon>
    </lineage>
</organism>
<dbReference type="InterPro" id="IPR058240">
    <property type="entry name" value="rSAM_sf"/>
</dbReference>
<dbReference type="SMART" id="SM00729">
    <property type="entry name" value="Elp3"/>
    <property type="match status" value="1"/>
</dbReference>
<dbReference type="InterPro" id="IPR010723">
    <property type="entry name" value="HemN_C"/>
</dbReference>
<dbReference type="Proteomes" id="UP000221024">
    <property type="component" value="Unassembled WGS sequence"/>
</dbReference>
<dbReference type="Pfam" id="PF06969">
    <property type="entry name" value="HemN_C"/>
    <property type="match status" value="1"/>
</dbReference>
<dbReference type="InterPro" id="IPR007197">
    <property type="entry name" value="rSAM"/>
</dbReference>
<dbReference type="RefSeq" id="WP_098062507.1">
    <property type="nucleotide sequence ID" value="NZ_PDEP01000008.1"/>
</dbReference>
<comment type="caution">
    <text evidence="2">The sequence shown here is derived from an EMBL/GenBank/DDBJ whole genome shotgun (WGS) entry which is preliminary data.</text>
</comment>
<dbReference type="EMBL" id="PDEP01000008">
    <property type="protein sequence ID" value="PEN06613.1"/>
    <property type="molecule type" value="Genomic_DNA"/>
</dbReference>
<name>A0A2H3NNP6_9BACT</name>
<dbReference type="SUPFAM" id="SSF102114">
    <property type="entry name" value="Radical SAM enzymes"/>
    <property type="match status" value="1"/>
</dbReference>
<dbReference type="PANTHER" id="PTHR13932:SF5">
    <property type="entry name" value="RADICAL S-ADENOSYL METHIONINE DOMAIN-CONTAINING PROTEIN 1, MITOCHONDRIAL"/>
    <property type="match status" value="1"/>
</dbReference>
<gene>
    <name evidence="2" type="ORF">CRI93_10070</name>
</gene>
<keyword evidence="3" id="KW-1185">Reference proteome</keyword>
<proteinExistence type="predicted"/>
<dbReference type="GO" id="GO:0005737">
    <property type="term" value="C:cytoplasm"/>
    <property type="evidence" value="ECO:0007669"/>
    <property type="project" value="TreeGrafter"/>
</dbReference>
<dbReference type="GO" id="GO:0003824">
    <property type="term" value="F:catalytic activity"/>
    <property type="evidence" value="ECO:0007669"/>
    <property type="project" value="InterPro"/>
</dbReference>